<dbReference type="GO" id="GO:0016020">
    <property type="term" value="C:membrane"/>
    <property type="evidence" value="ECO:0007669"/>
    <property type="project" value="UniProtKB-SubCell"/>
</dbReference>
<dbReference type="PANTHER" id="PTHR37422">
    <property type="entry name" value="TEICHURONIC ACID BIOSYNTHESIS PROTEIN TUAE"/>
    <property type="match status" value="1"/>
</dbReference>
<feature type="transmembrane region" description="Helical" evidence="5">
    <location>
        <begin position="26"/>
        <end position="42"/>
    </location>
</feature>
<dbReference type="KEGG" id="ttc:FOKN1_2170"/>
<dbReference type="Proteomes" id="UP000218765">
    <property type="component" value="Chromosome"/>
</dbReference>
<evidence type="ECO:0000313" key="8">
    <source>
        <dbReference type="Proteomes" id="UP000218765"/>
    </source>
</evidence>
<accession>A0A1Z4VSD5</accession>
<reference evidence="7 8" key="1">
    <citation type="submission" date="2017-05" db="EMBL/GenBank/DDBJ databases">
        <title>Thiocyanate degradation by Thiohalobacter thiocyanaticus FOKN1.</title>
        <authorList>
            <person name="Oshiki M."/>
            <person name="Fukushima T."/>
            <person name="Kawano S."/>
            <person name="Nakagawa J."/>
        </authorList>
    </citation>
    <scope>NUCLEOTIDE SEQUENCE [LARGE SCALE GENOMIC DNA]</scope>
    <source>
        <strain evidence="7 8">FOKN1</strain>
    </source>
</reference>
<protein>
    <recommendedName>
        <fullName evidence="6">O-antigen ligase-related domain-containing protein</fullName>
    </recommendedName>
</protein>
<feature type="transmembrane region" description="Helical" evidence="5">
    <location>
        <begin position="163"/>
        <end position="181"/>
    </location>
</feature>
<dbReference type="InterPro" id="IPR007016">
    <property type="entry name" value="O-antigen_ligase-rel_domated"/>
</dbReference>
<dbReference type="AlphaFoldDB" id="A0A1Z4VSD5"/>
<evidence type="ECO:0000313" key="7">
    <source>
        <dbReference type="EMBL" id="BAZ94547.1"/>
    </source>
</evidence>
<keyword evidence="8" id="KW-1185">Reference proteome</keyword>
<keyword evidence="3 5" id="KW-1133">Transmembrane helix</keyword>
<dbReference type="EMBL" id="AP018052">
    <property type="protein sequence ID" value="BAZ94547.1"/>
    <property type="molecule type" value="Genomic_DNA"/>
</dbReference>
<evidence type="ECO:0000259" key="6">
    <source>
        <dbReference type="Pfam" id="PF04932"/>
    </source>
</evidence>
<feature type="transmembrane region" description="Helical" evidence="5">
    <location>
        <begin position="136"/>
        <end position="156"/>
    </location>
</feature>
<keyword evidence="4 5" id="KW-0472">Membrane</keyword>
<feature type="domain" description="O-antigen ligase-related" evidence="6">
    <location>
        <begin position="6"/>
        <end position="149"/>
    </location>
</feature>
<name>A0A1Z4VSD5_9GAMM</name>
<feature type="transmembrane region" description="Helical" evidence="5">
    <location>
        <begin position="187"/>
        <end position="204"/>
    </location>
</feature>
<evidence type="ECO:0000256" key="1">
    <source>
        <dbReference type="ARBA" id="ARBA00004141"/>
    </source>
</evidence>
<evidence type="ECO:0000256" key="3">
    <source>
        <dbReference type="ARBA" id="ARBA00022989"/>
    </source>
</evidence>
<keyword evidence="2 5" id="KW-0812">Transmembrane</keyword>
<gene>
    <name evidence="7" type="ORF">FOKN1_2170</name>
</gene>
<organism evidence="7 8">
    <name type="scientific">Thiohalobacter thiocyanaticus</name>
    <dbReference type="NCBI Taxonomy" id="585455"/>
    <lineage>
        <taxon>Bacteria</taxon>
        <taxon>Pseudomonadati</taxon>
        <taxon>Pseudomonadota</taxon>
        <taxon>Gammaproteobacteria</taxon>
        <taxon>Thiohalobacterales</taxon>
        <taxon>Thiohalobacteraceae</taxon>
        <taxon>Thiohalobacter</taxon>
    </lineage>
</organism>
<proteinExistence type="predicted"/>
<evidence type="ECO:0000256" key="2">
    <source>
        <dbReference type="ARBA" id="ARBA00022692"/>
    </source>
</evidence>
<evidence type="ECO:0000256" key="4">
    <source>
        <dbReference type="ARBA" id="ARBA00023136"/>
    </source>
</evidence>
<sequence>MMAIVSLVALLIAGLATRSDALVIGWVSGVGAIIIAIIMQYIKTHLRIPVSAVMVMLVLVMVIVLLSAVLMSQDIIMEVYGAGSEQHLQAYRRFDLWVHGVLAGLDSPLFGLGPGNHSGFVAPHTGSEAHNSFIDWFTISGIIGLVAFVSIIVLSLKIIVKHNLFLFGALVSIVIFSSFHYMLRHPFFWFTLIVAHQAASLIYSRCVRYGKCVPAL</sequence>
<dbReference type="Pfam" id="PF04932">
    <property type="entry name" value="Wzy_C"/>
    <property type="match status" value="1"/>
</dbReference>
<evidence type="ECO:0000256" key="5">
    <source>
        <dbReference type="SAM" id="Phobius"/>
    </source>
</evidence>
<feature type="transmembrane region" description="Helical" evidence="5">
    <location>
        <begin position="49"/>
        <end position="71"/>
    </location>
</feature>
<comment type="subcellular location">
    <subcellularLocation>
        <location evidence="1">Membrane</location>
        <topology evidence="1">Multi-pass membrane protein</topology>
    </subcellularLocation>
</comment>
<dbReference type="InterPro" id="IPR051533">
    <property type="entry name" value="WaaL-like"/>
</dbReference>
<dbReference type="PANTHER" id="PTHR37422:SF13">
    <property type="entry name" value="LIPOPOLYSACCHARIDE BIOSYNTHESIS PROTEIN PA4999-RELATED"/>
    <property type="match status" value="1"/>
</dbReference>